<feature type="compositionally biased region" description="Acidic residues" evidence="2">
    <location>
        <begin position="163"/>
        <end position="175"/>
    </location>
</feature>
<evidence type="ECO:0000313" key="4">
    <source>
        <dbReference type="EMBL" id="CAH1123032.1"/>
    </source>
</evidence>
<dbReference type="PANTHER" id="PTHR39942">
    <property type="entry name" value="BCDNA.LD26519-RELATED"/>
    <property type="match status" value="1"/>
</dbReference>
<feature type="binding site" evidence="1">
    <location>
        <position position="57"/>
    </location>
    <ligand>
        <name>Zn(2+)</name>
        <dbReference type="ChEBI" id="CHEBI:29105"/>
    </ligand>
</feature>
<reference evidence="4" key="1">
    <citation type="submission" date="2022-01" db="EMBL/GenBank/DDBJ databases">
        <authorList>
            <person name="King R."/>
        </authorList>
    </citation>
    <scope>NUCLEOTIDE SEQUENCE</scope>
</reference>
<organism evidence="4 5">
    <name type="scientific">Ceutorhynchus assimilis</name>
    <name type="common">cabbage seed weevil</name>
    <dbReference type="NCBI Taxonomy" id="467358"/>
    <lineage>
        <taxon>Eukaryota</taxon>
        <taxon>Metazoa</taxon>
        <taxon>Ecdysozoa</taxon>
        <taxon>Arthropoda</taxon>
        <taxon>Hexapoda</taxon>
        <taxon>Insecta</taxon>
        <taxon>Pterygota</taxon>
        <taxon>Neoptera</taxon>
        <taxon>Endopterygota</taxon>
        <taxon>Coleoptera</taxon>
        <taxon>Polyphaga</taxon>
        <taxon>Cucujiformia</taxon>
        <taxon>Curculionidae</taxon>
        <taxon>Ceutorhynchinae</taxon>
        <taxon>Ceutorhynchus</taxon>
    </lineage>
</organism>
<keyword evidence="1" id="KW-0862">Zinc</keyword>
<keyword evidence="1" id="KW-0479">Metal-binding</keyword>
<evidence type="ECO:0000313" key="5">
    <source>
        <dbReference type="Proteomes" id="UP001152799"/>
    </source>
</evidence>
<dbReference type="GO" id="GO:0005634">
    <property type="term" value="C:nucleus"/>
    <property type="evidence" value="ECO:0007669"/>
    <property type="project" value="InterPro"/>
</dbReference>
<evidence type="ECO:0000256" key="2">
    <source>
        <dbReference type="SAM" id="MobiDB-lite"/>
    </source>
</evidence>
<keyword evidence="1" id="KW-0863">Zinc-finger</keyword>
<dbReference type="PANTHER" id="PTHR39942:SF1">
    <property type="entry name" value="BCDNA.LD26519-RELATED"/>
    <property type="match status" value="1"/>
</dbReference>
<feature type="compositionally biased region" description="Acidic residues" evidence="2">
    <location>
        <begin position="130"/>
        <end position="142"/>
    </location>
</feature>
<feature type="compositionally biased region" description="Basic and acidic residues" evidence="2">
    <location>
        <begin position="191"/>
        <end position="202"/>
    </location>
</feature>
<dbReference type="EMBL" id="OU892286">
    <property type="protein sequence ID" value="CAH1123032.1"/>
    <property type="molecule type" value="Genomic_DNA"/>
</dbReference>
<dbReference type="Proteomes" id="UP001152799">
    <property type="component" value="Chromosome 10"/>
</dbReference>
<dbReference type="SMART" id="SM00868">
    <property type="entry name" value="zf-AD"/>
    <property type="match status" value="1"/>
</dbReference>
<dbReference type="Pfam" id="PF07776">
    <property type="entry name" value="zf-AD"/>
    <property type="match status" value="1"/>
</dbReference>
<dbReference type="InterPro" id="IPR012934">
    <property type="entry name" value="Znf_AD"/>
</dbReference>
<feature type="binding site" evidence="1">
    <location>
        <position position="60"/>
    </location>
    <ligand>
        <name>Zn(2+)</name>
        <dbReference type="ChEBI" id="CHEBI:29105"/>
    </ligand>
</feature>
<feature type="binding site" evidence="1">
    <location>
        <position position="11"/>
    </location>
    <ligand>
        <name>Zn(2+)</name>
        <dbReference type="ChEBI" id="CHEBI:29105"/>
    </ligand>
</feature>
<feature type="domain" description="ZAD" evidence="3">
    <location>
        <begin position="9"/>
        <end position="84"/>
    </location>
</feature>
<dbReference type="GO" id="GO:0008270">
    <property type="term" value="F:zinc ion binding"/>
    <property type="evidence" value="ECO:0007669"/>
    <property type="project" value="UniProtKB-UniRule"/>
</dbReference>
<proteinExistence type="predicted"/>
<feature type="binding site" evidence="1">
    <location>
        <position position="14"/>
    </location>
    <ligand>
        <name>Zn(2+)</name>
        <dbReference type="ChEBI" id="CHEBI:29105"/>
    </ligand>
</feature>
<feature type="region of interest" description="Disordered" evidence="2">
    <location>
        <begin position="126"/>
        <end position="235"/>
    </location>
</feature>
<dbReference type="Gene3D" id="3.40.1800.20">
    <property type="match status" value="1"/>
</dbReference>
<evidence type="ECO:0000256" key="1">
    <source>
        <dbReference type="PROSITE-ProRule" id="PRU01263"/>
    </source>
</evidence>
<gene>
    <name evidence="4" type="ORF">CEUTPL_LOCUS2061</name>
</gene>
<dbReference type="AlphaFoldDB" id="A0A9P0GRF2"/>
<protein>
    <recommendedName>
        <fullName evidence="3">ZAD domain-containing protein</fullName>
    </recommendedName>
</protein>
<sequence>MASLSEMSRMCRLCLLRDNKKVKIPIFDDRDIKLFVKISALLPVKISREDQLPKKICDGCLIKLDALYEFRKISEDSEKTLLTWLAQVGIKDDDPTISLSAEPAAEPVETSIKEEIEEDIIALDLAQDPSNDEEAEDEPDEEPPAKRPRRSAAIKAQMSTTPESDDDDNGDEPDTVDVASITKEEDENGESDYKEDNVKLEYESDQSNEALSVPGTSTYDQPGPSGLGKSEAEEP</sequence>
<dbReference type="PROSITE" id="PS51915">
    <property type="entry name" value="ZAD"/>
    <property type="match status" value="1"/>
</dbReference>
<evidence type="ECO:0000259" key="3">
    <source>
        <dbReference type="PROSITE" id="PS51915"/>
    </source>
</evidence>
<feature type="compositionally biased region" description="Polar residues" evidence="2">
    <location>
        <begin position="205"/>
        <end position="220"/>
    </location>
</feature>
<name>A0A9P0GRF2_9CUCU</name>
<accession>A0A9P0GRF2</accession>
<keyword evidence="5" id="KW-1185">Reference proteome</keyword>
<dbReference type="SUPFAM" id="SSF57716">
    <property type="entry name" value="Glucocorticoid receptor-like (DNA-binding domain)"/>
    <property type="match status" value="1"/>
</dbReference>